<evidence type="ECO:0000313" key="2">
    <source>
        <dbReference type="EMBL" id="KAF9605915.1"/>
    </source>
</evidence>
<dbReference type="PANTHER" id="PTHR31425">
    <property type="entry name" value="PHOSPHORIBOSYLANTHRANILATE TRANSFERASE ISOFORM 1"/>
    <property type="match status" value="1"/>
</dbReference>
<dbReference type="AlphaFoldDB" id="A0A835HS08"/>
<protein>
    <submittedName>
        <fullName evidence="2">Uncharacterized protein</fullName>
    </submittedName>
</protein>
<feature type="compositionally biased region" description="Basic and acidic residues" evidence="1">
    <location>
        <begin position="211"/>
        <end position="220"/>
    </location>
</feature>
<organism evidence="2 3">
    <name type="scientific">Coptis chinensis</name>
    <dbReference type="NCBI Taxonomy" id="261450"/>
    <lineage>
        <taxon>Eukaryota</taxon>
        <taxon>Viridiplantae</taxon>
        <taxon>Streptophyta</taxon>
        <taxon>Embryophyta</taxon>
        <taxon>Tracheophyta</taxon>
        <taxon>Spermatophyta</taxon>
        <taxon>Magnoliopsida</taxon>
        <taxon>Ranunculales</taxon>
        <taxon>Ranunculaceae</taxon>
        <taxon>Coptidoideae</taxon>
        <taxon>Coptis</taxon>
    </lineage>
</organism>
<feature type="compositionally biased region" description="Acidic residues" evidence="1">
    <location>
        <begin position="234"/>
        <end position="245"/>
    </location>
</feature>
<dbReference type="Proteomes" id="UP000631114">
    <property type="component" value="Unassembled WGS sequence"/>
</dbReference>
<gene>
    <name evidence="2" type="ORF">IFM89_020794</name>
</gene>
<proteinExistence type="predicted"/>
<reference evidence="2 3" key="1">
    <citation type="submission" date="2020-10" db="EMBL/GenBank/DDBJ databases">
        <title>The Coptis chinensis genome and diversification of protoberbering-type alkaloids.</title>
        <authorList>
            <person name="Wang B."/>
            <person name="Shu S."/>
            <person name="Song C."/>
            <person name="Liu Y."/>
        </authorList>
    </citation>
    <scope>NUCLEOTIDE SEQUENCE [LARGE SCALE GENOMIC DNA]</scope>
    <source>
        <strain evidence="2">HL-2020</strain>
        <tissue evidence="2">Leaf</tissue>
    </source>
</reference>
<feature type="region of interest" description="Disordered" evidence="1">
    <location>
        <begin position="145"/>
        <end position="245"/>
    </location>
</feature>
<dbReference type="InterPro" id="IPR047259">
    <property type="entry name" value="QUIRKY-like"/>
</dbReference>
<dbReference type="PANTHER" id="PTHR31425:SF48">
    <property type="entry name" value="MULTIPLE C2 DOMAIN AND TRANSMEMBRANE REGION PROTEIN 10"/>
    <property type="match status" value="1"/>
</dbReference>
<sequence>MIWRGAACSIDSRLAPQWYRMEDRRGDKSKGGEVMASIWFGTQADEAFAEAWHSKAASVHLDSLCSIKSKLWKPHVGVLEMGVLGATGLMPMKIKEGKGSQPMHLALQKEQGDKELGMEYIVEIVSCCSNNEGEMLSCYDARDSSHTGTEVRRSEPCNNGGVSESFRQKENLQFVQSSSEIGYADRRSESSLGAMRAPTGKSPRSGMSPPRIRDARDTWGNERASTGDNPVEPAEWDEPSTDQRC</sequence>
<feature type="compositionally biased region" description="Basic and acidic residues" evidence="1">
    <location>
        <begin position="145"/>
        <end position="155"/>
    </location>
</feature>
<evidence type="ECO:0000256" key="1">
    <source>
        <dbReference type="SAM" id="MobiDB-lite"/>
    </source>
</evidence>
<dbReference type="OrthoDB" id="67700at2759"/>
<comment type="caution">
    <text evidence="2">The sequence shown here is derived from an EMBL/GenBank/DDBJ whole genome shotgun (WGS) entry which is preliminary data.</text>
</comment>
<name>A0A835HS08_9MAGN</name>
<keyword evidence="3" id="KW-1185">Reference proteome</keyword>
<accession>A0A835HS08</accession>
<dbReference type="EMBL" id="JADFTS010000005">
    <property type="protein sequence ID" value="KAF9605915.1"/>
    <property type="molecule type" value="Genomic_DNA"/>
</dbReference>
<evidence type="ECO:0000313" key="3">
    <source>
        <dbReference type="Proteomes" id="UP000631114"/>
    </source>
</evidence>
<feature type="compositionally biased region" description="Polar residues" evidence="1">
    <location>
        <begin position="171"/>
        <end position="180"/>
    </location>
</feature>